<dbReference type="PANTHER" id="PTHR11685">
    <property type="entry name" value="RBR FAMILY RING FINGER AND IBR DOMAIN-CONTAINING"/>
    <property type="match status" value="1"/>
</dbReference>
<dbReference type="InterPro" id="IPR031127">
    <property type="entry name" value="E3_UB_ligase_RBR"/>
</dbReference>
<evidence type="ECO:0000256" key="7">
    <source>
        <dbReference type="ARBA" id="ARBA00022786"/>
    </source>
</evidence>
<dbReference type="AlphaFoldDB" id="A0AAN6RZ75"/>
<evidence type="ECO:0000313" key="12">
    <source>
        <dbReference type="Proteomes" id="UP001303473"/>
    </source>
</evidence>
<dbReference type="PROSITE" id="PS51873">
    <property type="entry name" value="TRIAD"/>
    <property type="match status" value="1"/>
</dbReference>
<dbReference type="Pfam" id="PF01485">
    <property type="entry name" value="IBR"/>
    <property type="match status" value="2"/>
</dbReference>
<accession>A0AAN6RZ75</accession>
<evidence type="ECO:0000313" key="11">
    <source>
        <dbReference type="EMBL" id="KAK3933906.1"/>
    </source>
</evidence>
<evidence type="ECO:0000256" key="3">
    <source>
        <dbReference type="ARBA" id="ARBA00022679"/>
    </source>
</evidence>
<evidence type="ECO:0000256" key="6">
    <source>
        <dbReference type="ARBA" id="ARBA00022771"/>
    </source>
</evidence>
<keyword evidence="3" id="KW-0808">Transferase</keyword>
<comment type="caution">
    <text evidence="11">The sequence shown here is derived from an EMBL/GenBank/DDBJ whole genome shotgun (WGS) entry which is preliminary data.</text>
</comment>
<evidence type="ECO:0000256" key="4">
    <source>
        <dbReference type="ARBA" id="ARBA00022723"/>
    </source>
</evidence>
<dbReference type="GO" id="GO:0008270">
    <property type="term" value="F:zinc ion binding"/>
    <property type="evidence" value="ECO:0007669"/>
    <property type="project" value="UniProtKB-KW"/>
</dbReference>
<evidence type="ECO:0000259" key="10">
    <source>
        <dbReference type="PROSITE" id="PS51873"/>
    </source>
</evidence>
<evidence type="ECO:0000256" key="5">
    <source>
        <dbReference type="ARBA" id="ARBA00022737"/>
    </source>
</evidence>
<dbReference type="Proteomes" id="UP001303473">
    <property type="component" value="Unassembled WGS sequence"/>
</dbReference>
<keyword evidence="5" id="KW-0677">Repeat</keyword>
<dbReference type="InterPro" id="IPR044066">
    <property type="entry name" value="TRIAD_supradom"/>
</dbReference>
<organism evidence="11 12">
    <name type="scientific">Diplogelasinospora grovesii</name>
    <dbReference type="NCBI Taxonomy" id="303347"/>
    <lineage>
        <taxon>Eukaryota</taxon>
        <taxon>Fungi</taxon>
        <taxon>Dikarya</taxon>
        <taxon>Ascomycota</taxon>
        <taxon>Pezizomycotina</taxon>
        <taxon>Sordariomycetes</taxon>
        <taxon>Sordariomycetidae</taxon>
        <taxon>Sordariales</taxon>
        <taxon>Diplogelasinosporaceae</taxon>
        <taxon>Diplogelasinospora</taxon>
    </lineage>
</organism>
<dbReference type="CDD" id="cd20336">
    <property type="entry name" value="Rcat_RBR"/>
    <property type="match status" value="1"/>
</dbReference>
<evidence type="ECO:0000256" key="9">
    <source>
        <dbReference type="SAM" id="MobiDB-lite"/>
    </source>
</evidence>
<keyword evidence="7" id="KW-0833">Ubl conjugation pathway</keyword>
<feature type="domain" description="RING-type" evidence="10">
    <location>
        <begin position="65"/>
        <end position="277"/>
    </location>
</feature>
<dbReference type="EC" id="2.3.2.31" evidence="2"/>
<evidence type="ECO:0000256" key="2">
    <source>
        <dbReference type="ARBA" id="ARBA00012251"/>
    </source>
</evidence>
<protein>
    <recommendedName>
        <fullName evidence="2">RBR-type E3 ubiquitin transferase</fullName>
        <ecNumber evidence="2">2.3.2.31</ecNumber>
    </recommendedName>
</protein>
<dbReference type="InterPro" id="IPR002867">
    <property type="entry name" value="IBR_dom"/>
</dbReference>
<sequence>MADGDRADRSRRLNSYSVFARFNPIPHLRSLRRLFTGKTRDASDTEDDILDGGSPKPVPSRKGKDKSENKVLCVGQLHDVNKEKIVWRCNGSGIHCFCGECIDWIFHHFLQSKRPMTGCPWCKTQVIGETQSSGETSGRWYRSIPFPEGEVEEYEAIMLEQTTKNPIYCSERTCSAFIPPSQIQGDVATCYKCGGNTQTCRLCKKAVHPHRPCPKEEDEDTQALLELAKKNNWKSCPGCNHLVEHTKEGCDQIPCVRCNTVFCYHCGKRWQECDRGL</sequence>
<dbReference type="EMBL" id="MU854051">
    <property type="protein sequence ID" value="KAK3933906.1"/>
    <property type="molecule type" value="Genomic_DNA"/>
</dbReference>
<keyword evidence="6" id="KW-0863">Zinc-finger</keyword>
<dbReference type="SMART" id="SM00647">
    <property type="entry name" value="IBR"/>
    <property type="match status" value="2"/>
</dbReference>
<proteinExistence type="predicted"/>
<evidence type="ECO:0000256" key="1">
    <source>
        <dbReference type="ARBA" id="ARBA00001798"/>
    </source>
</evidence>
<keyword evidence="8" id="KW-0862">Zinc</keyword>
<keyword evidence="12" id="KW-1185">Reference proteome</keyword>
<gene>
    <name evidence="11" type="ORF">QBC46DRAFT_430618</name>
</gene>
<feature type="region of interest" description="Disordered" evidence="9">
    <location>
        <begin position="42"/>
        <end position="65"/>
    </location>
</feature>
<name>A0AAN6RZ75_9PEZI</name>
<reference evidence="12" key="1">
    <citation type="journal article" date="2023" name="Mol. Phylogenet. Evol.">
        <title>Genome-scale phylogeny and comparative genomics of the fungal order Sordariales.</title>
        <authorList>
            <person name="Hensen N."/>
            <person name="Bonometti L."/>
            <person name="Westerberg I."/>
            <person name="Brannstrom I.O."/>
            <person name="Guillou S."/>
            <person name="Cros-Aarteil S."/>
            <person name="Calhoun S."/>
            <person name="Haridas S."/>
            <person name="Kuo A."/>
            <person name="Mondo S."/>
            <person name="Pangilinan J."/>
            <person name="Riley R."/>
            <person name="LaButti K."/>
            <person name="Andreopoulos B."/>
            <person name="Lipzen A."/>
            <person name="Chen C."/>
            <person name="Yan M."/>
            <person name="Daum C."/>
            <person name="Ng V."/>
            <person name="Clum A."/>
            <person name="Steindorff A."/>
            <person name="Ohm R.A."/>
            <person name="Martin F."/>
            <person name="Silar P."/>
            <person name="Natvig D.O."/>
            <person name="Lalanne C."/>
            <person name="Gautier V."/>
            <person name="Ament-Velasquez S.L."/>
            <person name="Kruys A."/>
            <person name="Hutchinson M.I."/>
            <person name="Powell A.J."/>
            <person name="Barry K."/>
            <person name="Miller A.N."/>
            <person name="Grigoriev I.V."/>
            <person name="Debuchy R."/>
            <person name="Gladieux P."/>
            <person name="Hiltunen Thoren M."/>
            <person name="Johannesson H."/>
        </authorList>
    </citation>
    <scope>NUCLEOTIDE SEQUENCE [LARGE SCALE GENOMIC DNA]</scope>
    <source>
        <strain evidence="12">CBS 340.73</strain>
    </source>
</reference>
<comment type="catalytic activity">
    <reaction evidence="1">
        <text>[E2 ubiquitin-conjugating enzyme]-S-ubiquitinyl-L-cysteine + [acceptor protein]-L-lysine = [E2 ubiquitin-conjugating enzyme]-L-cysteine + [acceptor protein]-N(6)-ubiquitinyl-L-lysine.</text>
        <dbReference type="EC" id="2.3.2.31"/>
    </reaction>
</comment>
<dbReference type="GO" id="GO:0061630">
    <property type="term" value="F:ubiquitin protein ligase activity"/>
    <property type="evidence" value="ECO:0007669"/>
    <property type="project" value="UniProtKB-EC"/>
</dbReference>
<dbReference type="GO" id="GO:0016567">
    <property type="term" value="P:protein ubiquitination"/>
    <property type="evidence" value="ECO:0007669"/>
    <property type="project" value="InterPro"/>
</dbReference>
<dbReference type="SUPFAM" id="SSF57850">
    <property type="entry name" value="RING/U-box"/>
    <property type="match status" value="1"/>
</dbReference>
<keyword evidence="4" id="KW-0479">Metal-binding</keyword>
<dbReference type="Gene3D" id="1.20.120.1750">
    <property type="match status" value="1"/>
</dbReference>
<evidence type="ECO:0000256" key="8">
    <source>
        <dbReference type="ARBA" id="ARBA00022833"/>
    </source>
</evidence>